<dbReference type="SUPFAM" id="SSF52540">
    <property type="entry name" value="P-loop containing nucleoside triphosphate hydrolases"/>
    <property type="match status" value="1"/>
</dbReference>
<dbReference type="PANTHER" id="PTHR10903">
    <property type="entry name" value="GTPASE, IMAP FAMILY MEMBER-RELATED"/>
    <property type="match status" value="1"/>
</dbReference>
<evidence type="ECO:0000256" key="1">
    <source>
        <dbReference type="ARBA" id="ARBA00008535"/>
    </source>
</evidence>
<protein>
    <recommendedName>
        <fullName evidence="5">AIG1-type G domain-containing protein</fullName>
    </recommendedName>
</protein>
<keyword evidence="2" id="KW-0547">Nucleotide-binding</keyword>
<name>A0A9W7WZ39_TRIRA</name>
<comment type="caution">
    <text evidence="6">The sequence shown here is derived from an EMBL/GenBank/DDBJ whole genome shotgun (WGS) entry which is preliminary data.</text>
</comment>
<evidence type="ECO:0000256" key="2">
    <source>
        <dbReference type="ARBA" id="ARBA00022741"/>
    </source>
</evidence>
<keyword evidence="4" id="KW-1133">Transmembrane helix</keyword>
<evidence type="ECO:0000256" key="3">
    <source>
        <dbReference type="ARBA" id="ARBA00023134"/>
    </source>
</evidence>
<dbReference type="Gene3D" id="3.40.50.300">
    <property type="entry name" value="P-loop containing nucleotide triphosphate hydrolases"/>
    <property type="match status" value="2"/>
</dbReference>
<dbReference type="PANTHER" id="PTHR10903:SF186">
    <property type="entry name" value="GTPASE IMAP FAMILY MEMBER 4-LIKE-RELATED"/>
    <property type="match status" value="1"/>
</dbReference>
<keyword evidence="3" id="KW-0342">GTP-binding</keyword>
<dbReference type="AlphaFoldDB" id="A0A9W7WZ39"/>
<dbReference type="InterPro" id="IPR027417">
    <property type="entry name" value="P-loop_NTPase"/>
</dbReference>
<dbReference type="InterPro" id="IPR045058">
    <property type="entry name" value="GIMA/IAN/Toc"/>
</dbReference>
<dbReference type="EMBL" id="JAFHDT010000004">
    <property type="protein sequence ID" value="KAI7811132.1"/>
    <property type="molecule type" value="Genomic_DNA"/>
</dbReference>
<reference evidence="6" key="1">
    <citation type="submission" date="2021-02" db="EMBL/GenBank/DDBJ databases">
        <title>Comparative genomics reveals that relaxation of natural selection precedes convergent phenotypic evolution of cavefish.</title>
        <authorList>
            <person name="Peng Z."/>
        </authorList>
    </citation>
    <scope>NUCLEOTIDE SEQUENCE</scope>
    <source>
        <tissue evidence="6">Muscle</tissue>
    </source>
</reference>
<gene>
    <name evidence="6" type="ORF">IRJ41_010769</name>
</gene>
<dbReference type="PROSITE" id="PS51720">
    <property type="entry name" value="G_AIG1"/>
    <property type="match status" value="1"/>
</dbReference>
<keyword evidence="4" id="KW-0472">Membrane</keyword>
<dbReference type="Pfam" id="PF04548">
    <property type="entry name" value="AIG1"/>
    <property type="match status" value="1"/>
</dbReference>
<organism evidence="6 7">
    <name type="scientific">Triplophysa rosa</name>
    <name type="common">Cave loach</name>
    <dbReference type="NCBI Taxonomy" id="992332"/>
    <lineage>
        <taxon>Eukaryota</taxon>
        <taxon>Metazoa</taxon>
        <taxon>Chordata</taxon>
        <taxon>Craniata</taxon>
        <taxon>Vertebrata</taxon>
        <taxon>Euteleostomi</taxon>
        <taxon>Actinopterygii</taxon>
        <taxon>Neopterygii</taxon>
        <taxon>Teleostei</taxon>
        <taxon>Ostariophysi</taxon>
        <taxon>Cypriniformes</taxon>
        <taxon>Nemacheilidae</taxon>
        <taxon>Triplophysa</taxon>
    </lineage>
</organism>
<accession>A0A9W7WZ39</accession>
<dbReference type="GO" id="GO:0005525">
    <property type="term" value="F:GTP binding"/>
    <property type="evidence" value="ECO:0007669"/>
    <property type="project" value="UniProtKB-KW"/>
</dbReference>
<keyword evidence="7" id="KW-1185">Reference proteome</keyword>
<dbReference type="Proteomes" id="UP001059041">
    <property type="component" value="Linkage Group LG4"/>
</dbReference>
<keyword evidence="4" id="KW-0812">Transmembrane</keyword>
<sequence>MEASETSKRQRSNVSMFQYFGISVLAILALAKIYQIFNEHEDMDDLGEELRILLVGKTGAGKSATGNTILGRKVFKSEISSSSVTGQCEKFHAIVNRRKVAIIDTPGPHVFLIVVQLGRFTDEDVEAVRIILNIFGEAVSMHTLVIFTHGDLLNGKNIHTFVRDNPKMFSLLKTSSGRFHVFNNTDKNPDQVVRLLDQIDKLVTANGGQHYTNEPLEMVERAIEEEKRHILKETEEQRLKEIKALWNEHQGEAFEKAKEKLIKNYEQQARWQAEENIIRVSSGRFSLMNEIKSFLKLDRH</sequence>
<evidence type="ECO:0000313" key="6">
    <source>
        <dbReference type="EMBL" id="KAI7811132.1"/>
    </source>
</evidence>
<feature type="domain" description="AIG1-type G" evidence="5">
    <location>
        <begin position="47"/>
        <end position="220"/>
    </location>
</feature>
<evidence type="ECO:0000259" key="5">
    <source>
        <dbReference type="PROSITE" id="PS51720"/>
    </source>
</evidence>
<dbReference type="InterPro" id="IPR006703">
    <property type="entry name" value="G_AIG1"/>
</dbReference>
<comment type="similarity">
    <text evidence="1">Belongs to the TRAFAC class TrmE-Era-EngA-EngB-Septin-like GTPase superfamily. AIG1/Toc34/Toc159-like paraseptin GTPase family. IAN subfamily.</text>
</comment>
<proteinExistence type="inferred from homology"/>
<evidence type="ECO:0000256" key="4">
    <source>
        <dbReference type="SAM" id="Phobius"/>
    </source>
</evidence>
<evidence type="ECO:0000313" key="7">
    <source>
        <dbReference type="Proteomes" id="UP001059041"/>
    </source>
</evidence>
<feature type="transmembrane region" description="Helical" evidence="4">
    <location>
        <begin position="16"/>
        <end position="37"/>
    </location>
</feature>